<reference evidence="5 6" key="1">
    <citation type="submission" date="2024-09" db="EMBL/GenBank/DDBJ databases">
        <title>Paenibacillus zeirhizospherea sp. nov., isolated from surface of the maize (Zea mays) roots in a horticulture field, Hungary.</title>
        <authorList>
            <person name="Marton D."/>
            <person name="Farkas M."/>
            <person name="Bedics A."/>
            <person name="Toth E."/>
            <person name="Tancsics A."/>
            <person name="Boka K."/>
            <person name="Maroti G."/>
            <person name="Kriszt B."/>
            <person name="Cserhati M."/>
        </authorList>
    </citation>
    <scope>NUCLEOTIDE SEQUENCE [LARGE SCALE GENOMIC DNA]</scope>
    <source>
        <strain evidence="5 6">KCTC 33519</strain>
    </source>
</reference>
<dbReference type="Gene3D" id="1.10.10.60">
    <property type="entry name" value="Homeodomain-like"/>
    <property type="match status" value="2"/>
</dbReference>
<dbReference type="SUPFAM" id="SSF46689">
    <property type="entry name" value="Homeodomain-like"/>
    <property type="match status" value="2"/>
</dbReference>
<dbReference type="RefSeq" id="WP_375352658.1">
    <property type="nucleotide sequence ID" value="NZ_JBHHMI010000001.1"/>
</dbReference>
<evidence type="ECO:0000259" key="4">
    <source>
        <dbReference type="PROSITE" id="PS01124"/>
    </source>
</evidence>
<dbReference type="SUPFAM" id="SSF51215">
    <property type="entry name" value="Regulatory protein AraC"/>
    <property type="match status" value="1"/>
</dbReference>
<evidence type="ECO:0000313" key="5">
    <source>
        <dbReference type="EMBL" id="MFB5265371.1"/>
    </source>
</evidence>
<evidence type="ECO:0000256" key="3">
    <source>
        <dbReference type="ARBA" id="ARBA00023163"/>
    </source>
</evidence>
<dbReference type="InterPro" id="IPR009057">
    <property type="entry name" value="Homeodomain-like_sf"/>
</dbReference>
<keyword evidence="1" id="KW-0805">Transcription regulation</keyword>
<evidence type="ECO:0000256" key="1">
    <source>
        <dbReference type="ARBA" id="ARBA00023015"/>
    </source>
</evidence>
<gene>
    <name evidence="5" type="ORF">ACE41H_01020</name>
</gene>
<protein>
    <submittedName>
        <fullName evidence="5">Helix-turn-helix domain-containing protein</fullName>
    </submittedName>
</protein>
<dbReference type="PROSITE" id="PS01124">
    <property type="entry name" value="HTH_ARAC_FAMILY_2"/>
    <property type="match status" value="1"/>
</dbReference>
<keyword evidence="6" id="KW-1185">Reference proteome</keyword>
<accession>A0ABV5AMI5</accession>
<dbReference type="PANTHER" id="PTHR43280">
    <property type="entry name" value="ARAC-FAMILY TRANSCRIPTIONAL REGULATOR"/>
    <property type="match status" value="1"/>
</dbReference>
<keyword evidence="2" id="KW-0238">DNA-binding</keyword>
<sequence>MKFLKTDIRNPVEFISCGHFISSVPWTHSKRSIESYEVLIGVHKTLYITQNEAEYELQPGQVLLLQPGLVHYGHKPCEEGVSFYWLHFIPSAQAEWLDEQEMARVWQVLNEPDADRNCTDIYLPLMCTPQAVERINILFQQLQHVVHSNYYSLQSAHYLTTSLLIELTEQTITDVYRSSQQNKGDRNIAEIIEWVRIHAAQDISAADVARRFNYNRDYLSRFFKKKTGYNLQEYIHLLKIAKAKDLLSRSSVSVKLVSATVGIEDEKYFMRLFKKYVQMTPTDYRKAYYKIHLNNH</sequence>
<name>A0ABV5AMI5_9BACL</name>
<comment type="caution">
    <text evidence="5">The sequence shown here is derived from an EMBL/GenBank/DDBJ whole genome shotgun (WGS) entry which is preliminary data.</text>
</comment>
<dbReference type="Gene3D" id="2.60.120.280">
    <property type="entry name" value="Regulatory protein AraC"/>
    <property type="match status" value="1"/>
</dbReference>
<organism evidence="5 6">
    <name type="scientific">Paenibacillus enshidis</name>
    <dbReference type="NCBI Taxonomy" id="1458439"/>
    <lineage>
        <taxon>Bacteria</taxon>
        <taxon>Bacillati</taxon>
        <taxon>Bacillota</taxon>
        <taxon>Bacilli</taxon>
        <taxon>Bacillales</taxon>
        <taxon>Paenibacillaceae</taxon>
        <taxon>Paenibacillus</taxon>
    </lineage>
</organism>
<dbReference type="EMBL" id="JBHHMI010000001">
    <property type="protein sequence ID" value="MFB5265371.1"/>
    <property type="molecule type" value="Genomic_DNA"/>
</dbReference>
<dbReference type="PANTHER" id="PTHR43280:SF28">
    <property type="entry name" value="HTH-TYPE TRANSCRIPTIONAL ACTIVATOR RHAS"/>
    <property type="match status" value="1"/>
</dbReference>
<evidence type="ECO:0000313" key="6">
    <source>
        <dbReference type="Proteomes" id="UP001580346"/>
    </source>
</evidence>
<evidence type="ECO:0000256" key="2">
    <source>
        <dbReference type="ARBA" id="ARBA00023125"/>
    </source>
</evidence>
<feature type="domain" description="HTH araC/xylS-type" evidence="4">
    <location>
        <begin position="189"/>
        <end position="287"/>
    </location>
</feature>
<dbReference type="SMART" id="SM00342">
    <property type="entry name" value="HTH_ARAC"/>
    <property type="match status" value="1"/>
</dbReference>
<dbReference type="InterPro" id="IPR003313">
    <property type="entry name" value="AraC-bd"/>
</dbReference>
<dbReference type="Proteomes" id="UP001580346">
    <property type="component" value="Unassembled WGS sequence"/>
</dbReference>
<dbReference type="InterPro" id="IPR018060">
    <property type="entry name" value="HTH_AraC"/>
</dbReference>
<keyword evidence="3" id="KW-0804">Transcription</keyword>
<proteinExistence type="predicted"/>
<dbReference type="Pfam" id="PF02311">
    <property type="entry name" value="AraC_binding"/>
    <property type="match status" value="1"/>
</dbReference>
<dbReference type="Pfam" id="PF12833">
    <property type="entry name" value="HTH_18"/>
    <property type="match status" value="1"/>
</dbReference>
<dbReference type="InterPro" id="IPR037923">
    <property type="entry name" value="HTH-like"/>
</dbReference>